<dbReference type="AlphaFoldDB" id="A0A3B0WCF1"/>
<proteinExistence type="inferred from homology"/>
<reference evidence="11" key="1">
    <citation type="submission" date="2018-06" db="EMBL/GenBank/DDBJ databases">
        <authorList>
            <person name="Zhirakovskaya E."/>
        </authorList>
    </citation>
    <scope>NUCLEOTIDE SEQUENCE</scope>
</reference>
<accession>A0A3B0WCF1</accession>
<evidence type="ECO:0000256" key="6">
    <source>
        <dbReference type="ARBA" id="ARBA00022747"/>
    </source>
</evidence>
<evidence type="ECO:0000256" key="9">
    <source>
        <dbReference type="SAM" id="MobiDB-lite"/>
    </source>
</evidence>
<dbReference type="PROSITE" id="PS00093">
    <property type="entry name" value="N4_MTASE"/>
    <property type="match status" value="1"/>
</dbReference>
<dbReference type="InterPro" id="IPR002941">
    <property type="entry name" value="DNA_methylase_N4/N6"/>
</dbReference>
<evidence type="ECO:0000256" key="7">
    <source>
        <dbReference type="ARBA" id="ARBA00023125"/>
    </source>
</evidence>
<comment type="similarity">
    <text evidence="1">Belongs to the N(4)/N(6)-methyltransferase family. N(4) subfamily.</text>
</comment>
<name>A0A3B0WCF1_9ZZZZ</name>
<evidence type="ECO:0000313" key="11">
    <source>
        <dbReference type="EMBL" id="VAW41314.1"/>
    </source>
</evidence>
<keyword evidence="6" id="KW-0680">Restriction system</keyword>
<dbReference type="GO" id="GO:0009307">
    <property type="term" value="P:DNA restriction-modification system"/>
    <property type="evidence" value="ECO:0007669"/>
    <property type="project" value="UniProtKB-KW"/>
</dbReference>
<dbReference type="Pfam" id="PF01555">
    <property type="entry name" value="N6_N4_Mtase"/>
    <property type="match status" value="1"/>
</dbReference>
<keyword evidence="3 11" id="KW-0489">Methyltransferase</keyword>
<keyword evidence="5" id="KW-0949">S-adenosyl-L-methionine</keyword>
<comment type="catalytic activity">
    <reaction evidence="8">
        <text>a 2'-deoxycytidine in DNA + S-adenosyl-L-methionine = an N(4)-methyl-2'-deoxycytidine in DNA + S-adenosyl-L-homocysteine + H(+)</text>
        <dbReference type="Rhea" id="RHEA:16857"/>
        <dbReference type="Rhea" id="RHEA-COMP:11369"/>
        <dbReference type="Rhea" id="RHEA-COMP:13674"/>
        <dbReference type="ChEBI" id="CHEBI:15378"/>
        <dbReference type="ChEBI" id="CHEBI:57856"/>
        <dbReference type="ChEBI" id="CHEBI:59789"/>
        <dbReference type="ChEBI" id="CHEBI:85452"/>
        <dbReference type="ChEBI" id="CHEBI:137933"/>
        <dbReference type="EC" id="2.1.1.113"/>
    </reaction>
</comment>
<dbReference type="SUPFAM" id="SSF53335">
    <property type="entry name" value="S-adenosyl-L-methionine-dependent methyltransferases"/>
    <property type="match status" value="1"/>
</dbReference>
<keyword evidence="4 11" id="KW-0808">Transferase</keyword>
<gene>
    <name evidence="11" type="ORF">MNBD_CHLOROFLEXI01-3223</name>
</gene>
<evidence type="ECO:0000256" key="2">
    <source>
        <dbReference type="ARBA" id="ARBA00012185"/>
    </source>
</evidence>
<dbReference type="InterPro" id="IPR017985">
    <property type="entry name" value="MeTrfase_CN4_CS"/>
</dbReference>
<sequence length="353" mass="40558">MEDYKTNFGKIVPKDSLNYMRGSLNDESIDLIFTSPPFALLRKKDYGNVAEDKYVAWFEDFAHEFFRILKPTGSLVIDIGGSWIPGQPTRSLYHFELLIMLCKKVGFHLAQEFYWWNPSKLPTPAEWVNIRRIRVKDAVNCVFWLSKTPWPKASNRRILAPYSASMLDLIENGYQAKLRPSGHNISEKFQRNNGGAIPPNLIAIPNTESNSVYLRYCKQNNIKPHPARFPSRLPELFIRMLTDIGDSVFDPFGGSCVTGEVCENLQRNWTCCEIVPEYIEGSKGRFLPTEQVNVKDEPDHYKIFSPSVLWNGSGTKEFENLPSDGGKKRPKSKKRIKRTKAVKKTEQQLNLFK</sequence>
<evidence type="ECO:0000256" key="5">
    <source>
        <dbReference type="ARBA" id="ARBA00022691"/>
    </source>
</evidence>
<dbReference type="EC" id="2.1.1.113" evidence="2"/>
<dbReference type="GO" id="GO:0015667">
    <property type="term" value="F:site-specific DNA-methyltransferase (cytosine-N4-specific) activity"/>
    <property type="evidence" value="ECO:0007669"/>
    <property type="project" value="UniProtKB-EC"/>
</dbReference>
<organism evidence="11">
    <name type="scientific">hydrothermal vent metagenome</name>
    <dbReference type="NCBI Taxonomy" id="652676"/>
    <lineage>
        <taxon>unclassified sequences</taxon>
        <taxon>metagenomes</taxon>
        <taxon>ecological metagenomes</taxon>
    </lineage>
</organism>
<evidence type="ECO:0000259" key="10">
    <source>
        <dbReference type="Pfam" id="PF01555"/>
    </source>
</evidence>
<dbReference type="EMBL" id="UOEU01000837">
    <property type="protein sequence ID" value="VAW41314.1"/>
    <property type="molecule type" value="Genomic_DNA"/>
</dbReference>
<dbReference type="GO" id="GO:0032259">
    <property type="term" value="P:methylation"/>
    <property type="evidence" value="ECO:0007669"/>
    <property type="project" value="UniProtKB-KW"/>
</dbReference>
<evidence type="ECO:0000256" key="4">
    <source>
        <dbReference type="ARBA" id="ARBA00022679"/>
    </source>
</evidence>
<keyword evidence="7" id="KW-0238">DNA-binding</keyword>
<evidence type="ECO:0000256" key="8">
    <source>
        <dbReference type="ARBA" id="ARBA00049120"/>
    </source>
</evidence>
<dbReference type="InterPro" id="IPR001091">
    <property type="entry name" value="RM_Methyltransferase"/>
</dbReference>
<dbReference type="InterPro" id="IPR029063">
    <property type="entry name" value="SAM-dependent_MTases_sf"/>
</dbReference>
<dbReference type="GO" id="GO:0008170">
    <property type="term" value="F:N-methyltransferase activity"/>
    <property type="evidence" value="ECO:0007669"/>
    <property type="project" value="InterPro"/>
</dbReference>
<feature type="region of interest" description="Disordered" evidence="9">
    <location>
        <begin position="317"/>
        <end position="353"/>
    </location>
</feature>
<dbReference type="GO" id="GO:0003677">
    <property type="term" value="F:DNA binding"/>
    <property type="evidence" value="ECO:0007669"/>
    <property type="project" value="UniProtKB-KW"/>
</dbReference>
<feature type="domain" description="DNA methylase N-4/N-6" evidence="10">
    <location>
        <begin position="29"/>
        <end position="282"/>
    </location>
</feature>
<dbReference type="Gene3D" id="3.40.50.150">
    <property type="entry name" value="Vaccinia Virus protein VP39"/>
    <property type="match status" value="1"/>
</dbReference>
<evidence type="ECO:0000256" key="3">
    <source>
        <dbReference type="ARBA" id="ARBA00022603"/>
    </source>
</evidence>
<dbReference type="PRINTS" id="PR00508">
    <property type="entry name" value="S21N4MTFRASE"/>
</dbReference>
<evidence type="ECO:0000256" key="1">
    <source>
        <dbReference type="ARBA" id="ARBA00010203"/>
    </source>
</evidence>
<protein>
    <recommendedName>
        <fullName evidence="2">site-specific DNA-methyltransferase (cytosine-N(4)-specific)</fullName>
        <ecNumber evidence="2">2.1.1.113</ecNumber>
    </recommendedName>
</protein>
<feature type="compositionally biased region" description="Basic residues" evidence="9">
    <location>
        <begin position="328"/>
        <end position="342"/>
    </location>
</feature>